<dbReference type="AlphaFoldDB" id="A0A975H5Q5"/>
<organism evidence="2 3">
    <name type="scientific">Polaribacter cellanae</name>
    <dbReference type="NCBI Taxonomy" id="2818493"/>
    <lineage>
        <taxon>Bacteria</taxon>
        <taxon>Pseudomonadati</taxon>
        <taxon>Bacteroidota</taxon>
        <taxon>Flavobacteriia</taxon>
        <taxon>Flavobacteriales</taxon>
        <taxon>Flavobacteriaceae</taxon>
    </lineage>
</organism>
<proteinExistence type="predicted"/>
<dbReference type="Proteomes" id="UP000663920">
    <property type="component" value="Chromosome"/>
</dbReference>
<protein>
    <submittedName>
        <fullName evidence="2">Uncharacterized protein</fullName>
    </submittedName>
</protein>
<name>A0A975H5Q5_9FLAO</name>
<evidence type="ECO:0000313" key="3">
    <source>
        <dbReference type="Proteomes" id="UP000663920"/>
    </source>
</evidence>
<reference evidence="2 3" key="1">
    <citation type="submission" date="2021-03" db="EMBL/GenBank/DDBJ databases">
        <title>Complete genome of Polaribacter_sp.SM13.</title>
        <authorList>
            <person name="Jeong S.W."/>
            <person name="Bae J.W."/>
        </authorList>
    </citation>
    <scope>NUCLEOTIDE SEQUENCE [LARGE SCALE GENOMIC DNA]</scope>
    <source>
        <strain evidence="2 3">SM13</strain>
    </source>
</reference>
<evidence type="ECO:0000313" key="2">
    <source>
        <dbReference type="EMBL" id="QTE21119.1"/>
    </source>
</evidence>
<keyword evidence="3" id="KW-1185">Reference proteome</keyword>
<evidence type="ECO:0000256" key="1">
    <source>
        <dbReference type="SAM" id="MobiDB-lite"/>
    </source>
</evidence>
<dbReference type="KEGG" id="pcea:J3359_09675"/>
<sequence length="102" mass="12039">MKTKKVAHFDIGKILAVAEHSLLRLWIASEKKLDQWLEEPQKRKTKQKQELPKKSNKVLAEEREEAQAVRREIHQKKVQKRFTALEIQSIEIENENSIEITP</sequence>
<gene>
    <name evidence="2" type="ORF">J3359_09675</name>
</gene>
<accession>A0A975H5Q5</accession>
<dbReference type="RefSeq" id="WP_208076714.1">
    <property type="nucleotide sequence ID" value="NZ_CP071869.1"/>
</dbReference>
<feature type="region of interest" description="Disordered" evidence="1">
    <location>
        <begin position="38"/>
        <end position="59"/>
    </location>
</feature>
<dbReference type="EMBL" id="CP071869">
    <property type="protein sequence ID" value="QTE21119.1"/>
    <property type="molecule type" value="Genomic_DNA"/>
</dbReference>